<evidence type="ECO:0000313" key="1">
    <source>
        <dbReference type="EMBL" id="PMD13330.1"/>
    </source>
</evidence>
<dbReference type="OrthoDB" id="2283785at2759"/>
<accession>A0A2J6PH27</accession>
<protein>
    <recommendedName>
        <fullName evidence="3">Arrestin-like N-terminal domain-containing protein</fullName>
    </recommendedName>
</protein>
<name>A0A2J6PH27_9HELO</name>
<reference evidence="1 2" key="1">
    <citation type="submission" date="2016-05" db="EMBL/GenBank/DDBJ databases">
        <title>A degradative enzymes factory behind the ericoid mycorrhizal symbiosis.</title>
        <authorList>
            <consortium name="DOE Joint Genome Institute"/>
            <person name="Martino E."/>
            <person name="Morin E."/>
            <person name="Grelet G."/>
            <person name="Kuo A."/>
            <person name="Kohler A."/>
            <person name="Daghino S."/>
            <person name="Barry K."/>
            <person name="Choi C."/>
            <person name="Cichocki N."/>
            <person name="Clum A."/>
            <person name="Copeland A."/>
            <person name="Hainaut M."/>
            <person name="Haridas S."/>
            <person name="Labutti K."/>
            <person name="Lindquist E."/>
            <person name="Lipzen A."/>
            <person name="Khouja H.-R."/>
            <person name="Murat C."/>
            <person name="Ohm R."/>
            <person name="Olson A."/>
            <person name="Spatafora J."/>
            <person name="Veneault-Fourrey C."/>
            <person name="Henrissat B."/>
            <person name="Grigoriev I."/>
            <person name="Martin F."/>
            <person name="Perotto S."/>
        </authorList>
    </citation>
    <scope>NUCLEOTIDE SEQUENCE [LARGE SCALE GENOMIC DNA]</scope>
    <source>
        <strain evidence="1 2">UAMH 7357</strain>
    </source>
</reference>
<keyword evidence="2" id="KW-1185">Reference proteome</keyword>
<gene>
    <name evidence="1" type="ORF">NA56DRAFT_755918</name>
</gene>
<organism evidence="1 2">
    <name type="scientific">Hyaloscypha hepaticicola</name>
    <dbReference type="NCBI Taxonomy" id="2082293"/>
    <lineage>
        <taxon>Eukaryota</taxon>
        <taxon>Fungi</taxon>
        <taxon>Dikarya</taxon>
        <taxon>Ascomycota</taxon>
        <taxon>Pezizomycotina</taxon>
        <taxon>Leotiomycetes</taxon>
        <taxon>Helotiales</taxon>
        <taxon>Hyaloscyphaceae</taxon>
        <taxon>Hyaloscypha</taxon>
    </lineage>
</organism>
<dbReference type="EMBL" id="KZ613533">
    <property type="protein sequence ID" value="PMD13330.1"/>
    <property type="molecule type" value="Genomic_DNA"/>
</dbReference>
<proteinExistence type="predicted"/>
<dbReference type="AlphaFoldDB" id="A0A2J6PH27"/>
<evidence type="ECO:0000313" key="2">
    <source>
        <dbReference type="Proteomes" id="UP000235672"/>
    </source>
</evidence>
<evidence type="ECO:0008006" key="3">
    <source>
        <dbReference type="Google" id="ProtNLM"/>
    </source>
</evidence>
<dbReference type="Proteomes" id="UP000235672">
    <property type="component" value="Unassembled WGS sequence"/>
</dbReference>
<sequence length="446" mass="50611">MAKPSITVQIILPEDTSAIKSTQKPAVRHCGDEILGYIEVMTCGTFGFNIEVAFEGLVRTWIGSESDSENPYHLPPTAELQFLKETQQVFSDPSAMVDSGHLCAYHLPFRFVIPHELVSPRANVHSNFLKLCPSAKLGLAFRGTSNGQFHRQPAIMYVIRVTRIKTGILTPDPLRSNFTREIIVMPYTPVAPPLEMEHFPQEYRSSTTKTLKQHRWGRPLGVLKISAVEPSPLNIWTSAPRPSTIAALKLAFSPLDPCQSEVRPFEWKYVAYYHLRSRTFYSTQILDRMPTTTAAKRNLFLKFRDEKTRSEVREFGTISWKRDCEARSPEHNVTAHDGECCIWTTNLAVPVSGTKVLLPTFLNQLSARQYALVIRLGIQGLYHRKIELILPVQVIFYPPQGILDGIDEESRVESQDEISSSVPRLSHQFTMLNVDRQYDISPPPYD</sequence>